<reference evidence="1" key="1">
    <citation type="submission" date="2016-05" db="EMBL/GenBank/DDBJ databases">
        <authorList>
            <person name="Lavstsen T."/>
            <person name="Jespersen J.S."/>
        </authorList>
    </citation>
    <scope>NUCLEOTIDE SEQUENCE</scope>
    <source>
        <tissue evidence="1">Brain</tissue>
    </source>
</reference>
<organism evidence="1">
    <name type="scientific">Nothobranchius kuhntae</name>
    <name type="common">Beira killifish</name>
    <dbReference type="NCBI Taxonomy" id="321403"/>
    <lineage>
        <taxon>Eukaryota</taxon>
        <taxon>Metazoa</taxon>
        <taxon>Chordata</taxon>
        <taxon>Craniata</taxon>
        <taxon>Vertebrata</taxon>
        <taxon>Euteleostomi</taxon>
        <taxon>Actinopterygii</taxon>
        <taxon>Neopterygii</taxon>
        <taxon>Teleostei</taxon>
        <taxon>Neoteleostei</taxon>
        <taxon>Acanthomorphata</taxon>
        <taxon>Ovalentaria</taxon>
        <taxon>Atherinomorphae</taxon>
        <taxon>Cyprinodontiformes</taxon>
        <taxon>Nothobranchiidae</taxon>
        <taxon>Nothobranchius</taxon>
    </lineage>
</organism>
<evidence type="ECO:0000313" key="1">
    <source>
        <dbReference type="EMBL" id="SBR01674.1"/>
    </source>
</evidence>
<gene>
    <name evidence="1" type="primary">EPAS1</name>
</gene>
<dbReference type="EMBL" id="HAED01015229">
    <property type="protein sequence ID" value="SBR01674.1"/>
    <property type="molecule type" value="Transcribed_RNA"/>
</dbReference>
<reference evidence="1" key="2">
    <citation type="submission" date="2016-06" db="EMBL/GenBank/DDBJ databases">
        <title>The genome of a short-lived fish provides insights into sex chromosome evolution and the genetic control of aging.</title>
        <authorList>
            <person name="Reichwald K."/>
            <person name="Felder M."/>
            <person name="Petzold A."/>
            <person name="Koch P."/>
            <person name="Groth M."/>
            <person name="Platzer M."/>
        </authorList>
    </citation>
    <scope>NUCLEOTIDE SEQUENCE</scope>
    <source>
        <tissue evidence="1">Brain</tissue>
    </source>
</reference>
<feature type="non-terminal residue" evidence="1">
    <location>
        <position position="1"/>
    </location>
</feature>
<dbReference type="AlphaFoldDB" id="A0A1A8IWD6"/>
<name>A0A1A8IWD6_NOTKU</name>
<proteinExistence type="predicted"/>
<protein>
    <submittedName>
        <fullName evidence="1">Endothelial PAS domain protein 1</fullName>
    </submittedName>
</protein>
<sequence length="156" mass="16550">IWKKMRGDGSMDRSLSAGCITGSKMIQGKAPPFPGLLQQHRKSQYPANGIDGVNGKPCFQKSCSYSEYNLPHSNKSEGIVSRLLGPSFEPSCLSEYNLPHSNKSEGIVSRLLGPSFEPSCLPGLTVSPEPPPAAMATSLSASCILGPSEGPETRCP</sequence>
<accession>A0A1A8IWD6</accession>